<keyword evidence="5 11" id="KW-0303">Gap junction</keyword>
<dbReference type="PRINTS" id="PR00206">
    <property type="entry name" value="CONNEXIN"/>
</dbReference>
<dbReference type="InterPro" id="IPR019570">
    <property type="entry name" value="Connexin_CCC"/>
</dbReference>
<feature type="region of interest" description="Disordered" evidence="12">
    <location>
        <begin position="384"/>
        <end position="491"/>
    </location>
</feature>
<feature type="region of interest" description="Disordered" evidence="12">
    <location>
        <begin position="110"/>
        <end position="148"/>
    </location>
</feature>
<evidence type="ECO:0000256" key="9">
    <source>
        <dbReference type="ARBA" id="ARBA00023157"/>
    </source>
</evidence>
<dbReference type="GeneID" id="114452250"/>
<evidence type="ECO:0000313" key="16">
    <source>
        <dbReference type="Proteomes" id="UP000515145"/>
    </source>
</evidence>
<feature type="domain" description="Connexin cysteine-rich" evidence="15">
    <location>
        <begin position="174"/>
        <end position="240"/>
    </location>
</feature>
<dbReference type="Gene3D" id="1.20.1440.80">
    <property type="entry name" value="Gap junction channel protein cysteine-rich domain"/>
    <property type="match status" value="1"/>
</dbReference>
<evidence type="ECO:0000256" key="3">
    <source>
        <dbReference type="ARBA" id="ARBA00022475"/>
    </source>
</evidence>
<evidence type="ECO:0000256" key="6">
    <source>
        <dbReference type="ARBA" id="ARBA00022949"/>
    </source>
</evidence>
<keyword evidence="8 13" id="KW-0472">Membrane</keyword>
<dbReference type="FunFam" id="1.20.1440.80:FF:000002">
    <property type="entry name" value="Gap junction protein"/>
    <property type="match status" value="1"/>
</dbReference>
<feature type="transmembrane region" description="Helical" evidence="13">
    <location>
        <begin position="20"/>
        <end position="41"/>
    </location>
</feature>
<comment type="function">
    <text evidence="10">Structural component of lens fiber gap junctions. Gap junctions are dodecameric channels that connect the cytoplasm of adjoining cells. They are formed by the docking of two hexameric hemichannels, one from each cell membrane. Small molecules and ions diffuse from one cell to a neighboring cell via the central pore.</text>
</comment>
<dbReference type="PROSITE" id="PS00407">
    <property type="entry name" value="CONNEXINS_1"/>
    <property type="match status" value="1"/>
</dbReference>
<dbReference type="InterPro" id="IPR000500">
    <property type="entry name" value="Connexin"/>
</dbReference>
<comment type="function">
    <text evidence="11">One gap junction consists of a cluster of closely packed pairs of transmembrane channels, the connexons, through which materials of low MW diffuse from one cell to a neighboring cell.</text>
</comment>
<dbReference type="GO" id="GO:0007267">
    <property type="term" value="P:cell-cell signaling"/>
    <property type="evidence" value="ECO:0007669"/>
    <property type="project" value="TreeGrafter"/>
</dbReference>
<dbReference type="InterPro" id="IPR013092">
    <property type="entry name" value="Connexin_N"/>
</dbReference>
<sequence length="491" mass="54416">MGDWSFLGRLLENAQEHSTVIGKVWLTVLFIFRILVLGAAAEEVWGDEQSDFTCNTQQPGCENVCYDEAFPISHIRFWVLQIIFVSTPTLIYLGHVLHIVRMEEKRREREEELRKAGRHQEDHDPLYHNGVGDGGGGGGGKKEKPPIRDEHGKIRIRGALLRTYIFNIIFKTLFEVGFILGQYFLYGFHLRPLYKCARWPCPNTVDCFISRPTEKTIFIIFMLVVACVSLVLNLLEIYHLGWKKVKHGVTNEFVPDSDSLLLSAEEPGGDAETIPEQTSPSVRGCIPAYASMSMVGGGAAEGGVYTPNESTPTVISLNPNMATAPLPSGLKMDGAALQPDDFLLEALPVSFYGNSEKMSVGSHGHLAAMEQNWSNMALELHNLNSSSSYPPPLPSPPSSTSSYPQEETNPPLPYEYEHSSFPTLPRNTPLSPLIPEEMAAEEERAPCTVPRDDFTVVTRAEMHRPPAATDIRKPSRASKSGVRARPDDLAV</sequence>
<evidence type="ECO:0000256" key="8">
    <source>
        <dbReference type="ARBA" id="ARBA00023136"/>
    </source>
</evidence>
<protein>
    <recommendedName>
        <fullName evidence="11">Gap junction protein</fullName>
    </recommendedName>
</protein>
<evidence type="ECO:0000256" key="2">
    <source>
        <dbReference type="ARBA" id="ARBA00004651"/>
    </source>
</evidence>
<dbReference type="GO" id="GO:0005922">
    <property type="term" value="C:connexin complex"/>
    <property type="evidence" value="ECO:0007669"/>
    <property type="project" value="InterPro"/>
</dbReference>
<dbReference type="SMART" id="SM00037">
    <property type="entry name" value="CNX"/>
    <property type="match status" value="1"/>
</dbReference>
<dbReference type="InParanoid" id="A0A6P7KGE3"/>
<organism evidence="16 17">
    <name type="scientific">Parambassis ranga</name>
    <name type="common">Indian glassy fish</name>
    <dbReference type="NCBI Taxonomy" id="210632"/>
    <lineage>
        <taxon>Eukaryota</taxon>
        <taxon>Metazoa</taxon>
        <taxon>Chordata</taxon>
        <taxon>Craniata</taxon>
        <taxon>Vertebrata</taxon>
        <taxon>Euteleostomi</taxon>
        <taxon>Actinopterygii</taxon>
        <taxon>Neopterygii</taxon>
        <taxon>Teleostei</taxon>
        <taxon>Neoteleostei</taxon>
        <taxon>Acanthomorphata</taxon>
        <taxon>Ovalentaria</taxon>
        <taxon>Ambassidae</taxon>
        <taxon>Parambassis</taxon>
    </lineage>
</organism>
<evidence type="ECO:0000256" key="1">
    <source>
        <dbReference type="ARBA" id="ARBA00004610"/>
    </source>
</evidence>
<evidence type="ECO:0000259" key="14">
    <source>
        <dbReference type="SMART" id="SM00037"/>
    </source>
</evidence>
<feature type="compositionally biased region" description="Basic and acidic residues" evidence="12">
    <location>
        <begin position="110"/>
        <end position="126"/>
    </location>
</feature>
<dbReference type="AlphaFoldDB" id="A0A6P7KGE3"/>
<keyword evidence="4 11" id="KW-0812">Transmembrane</keyword>
<evidence type="ECO:0000256" key="10">
    <source>
        <dbReference type="ARBA" id="ARBA00045560"/>
    </source>
</evidence>
<accession>A0A6P7KGE3</accession>
<feature type="domain" description="Connexin N-terminal" evidence="14">
    <location>
        <begin position="43"/>
        <end position="76"/>
    </location>
</feature>
<proteinExistence type="inferred from homology"/>
<feature type="compositionally biased region" description="Polar residues" evidence="12">
    <location>
        <begin position="420"/>
        <end position="430"/>
    </location>
</feature>
<keyword evidence="16" id="KW-1185">Reference proteome</keyword>
<dbReference type="Pfam" id="PF00029">
    <property type="entry name" value="Connexin"/>
    <property type="match status" value="1"/>
</dbReference>
<evidence type="ECO:0000256" key="5">
    <source>
        <dbReference type="ARBA" id="ARBA00022868"/>
    </source>
</evidence>
<keyword evidence="6" id="KW-0965">Cell junction</keyword>
<dbReference type="SUPFAM" id="SSF118220">
    <property type="entry name" value="Connexin43"/>
    <property type="match status" value="1"/>
</dbReference>
<comment type="subunit">
    <text evidence="11">A connexon is composed of a hexamer of connexins.</text>
</comment>
<dbReference type="InterPro" id="IPR038359">
    <property type="entry name" value="Connexin_N_sf"/>
</dbReference>
<dbReference type="InterPro" id="IPR017990">
    <property type="entry name" value="Connexin_CS"/>
</dbReference>
<evidence type="ECO:0000256" key="12">
    <source>
        <dbReference type="SAM" id="MobiDB-lite"/>
    </source>
</evidence>
<evidence type="ECO:0000313" key="17">
    <source>
        <dbReference type="RefSeq" id="XP_028287262.1"/>
    </source>
</evidence>
<feature type="transmembrane region" description="Helical" evidence="13">
    <location>
        <begin position="216"/>
        <end position="235"/>
    </location>
</feature>
<dbReference type="SMART" id="SM01089">
    <property type="entry name" value="Connexin_CCC"/>
    <property type="match status" value="1"/>
</dbReference>
<evidence type="ECO:0000256" key="7">
    <source>
        <dbReference type="ARBA" id="ARBA00022989"/>
    </source>
</evidence>
<keyword evidence="9" id="KW-1015">Disulfide bond</keyword>
<evidence type="ECO:0000256" key="11">
    <source>
        <dbReference type="RuleBase" id="RU000630"/>
    </source>
</evidence>
<dbReference type="InterPro" id="IPR034634">
    <property type="entry name" value="Connexin_C"/>
</dbReference>
<dbReference type="OrthoDB" id="8900325at2759"/>
<gene>
    <name evidence="17" type="primary">LOC114452250</name>
</gene>
<dbReference type="GO" id="GO:0005243">
    <property type="term" value="F:gap junction channel activity"/>
    <property type="evidence" value="ECO:0007669"/>
    <property type="project" value="TreeGrafter"/>
</dbReference>
<keyword evidence="3" id="KW-1003">Cell membrane</keyword>
<dbReference type="PANTHER" id="PTHR11984:SF12">
    <property type="entry name" value="GAP JUNCTION ALPHA-3 PROTEIN"/>
    <property type="match status" value="1"/>
</dbReference>
<name>A0A6P7KGE3_9TELE</name>
<evidence type="ECO:0000256" key="4">
    <source>
        <dbReference type="ARBA" id="ARBA00022692"/>
    </source>
</evidence>
<evidence type="ECO:0000259" key="15">
    <source>
        <dbReference type="SMART" id="SM01089"/>
    </source>
</evidence>
<comment type="subcellular location">
    <subcellularLocation>
        <location evidence="1">Cell junction</location>
        <location evidence="1">Gap junction</location>
    </subcellularLocation>
    <subcellularLocation>
        <location evidence="2 11">Cell membrane</location>
        <topology evidence="2 11">Multi-pass membrane protein</topology>
    </subcellularLocation>
</comment>
<feature type="transmembrane region" description="Helical" evidence="13">
    <location>
        <begin position="78"/>
        <end position="100"/>
    </location>
</feature>
<keyword evidence="7 13" id="KW-1133">Transmembrane helix</keyword>
<comment type="similarity">
    <text evidence="11">Belongs to the connexin family.</text>
</comment>
<dbReference type="PANTHER" id="PTHR11984">
    <property type="entry name" value="CONNEXIN"/>
    <property type="match status" value="1"/>
</dbReference>
<dbReference type="Proteomes" id="UP000515145">
    <property type="component" value="Chromosome 2"/>
</dbReference>
<feature type="compositionally biased region" description="Basic and acidic residues" evidence="12">
    <location>
        <begin position="441"/>
        <end position="464"/>
    </location>
</feature>
<dbReference type="RefSeq" id="XP_028287262.1">
    <property type="nucleotide sequence ID" value="XM_028431461.1"/>
</dbReference>
<feature type="transmembrane region" description="Helical" evidence="13">
    <location>
        <begin position="164"/>
        <end position="185"/>
    </location>
</feature>
<evidence type="ECO:0000256" key="13">
    <source>
        <dbReference type="SAM" id="Phobius"/>
    </source>
</evidence>
<reference evidence="17" key="1">
    <citation type="submission" date="2025-08" db="UniProtKB">
        <authorList>
            <consortium name="RefSeq"/>
        </authorList>
    </citation>
    <scope>IDENTIFICATION</scope>
</reference>
<dbReference type="PROSITE" id="PS00408">
    <property type="entry name" value="CONNEXINS_2"/>
    <property type="match status" value="1"/>
</dbReference>